<feature type="transmembrane region" description="Helical" evidence="1">
    <location>
        <begin position="140"/>
        <end position="162"/>
    </location>
</feature>
<keyword evidence="1" id="KW-1133">Transmembrane helix</keyword>
<keyword evidence="1" id="KW-0812">Transmembrane</keyword>
<dbReference type="KEGG" id="pxu:106117567"/>
<sequence length="612" mass="70416">MSSFLIILWFLIIVTVAAKKTEYQIDQFPRLFHLDDYERCLSRKNGLYCLGTFQLSSDDPNSMFDSLKEYSSNLTNFNHTLLHRGYCVSSRCQSFEKNATLRFERCIQDRTQRLSMNATLKTLKYCRTSTQAKKFEDNKLPYIIFGLVVGVLLVLNVVGTVVTEFVGNKKNSILGCWSVKENWCRLVRTYDDSDPVRDALSPIQGARVLLLVLVIIGHVIEINYKTYINNTIFFETAQKNPMSIFFKNGSSIVQAFVVISNFLFAYMLLAYSQKKKVSISMLPLSILYRIVRISPVYLLMLGFKASWWRLAGDGPLWSDLVIPESDVCRKKFWLHAFFVHNLIEPEKYCMLQSWFLAVDVQLHIIACFLTLILINNRRRAIYVIGSLFVASCFLNSGLAYIYDWKSLMYLLSPEMMRNTFEGVSSFWYFYTTPWGSLPACLLGLFVAHLHLYAKEQGYHITNTKWLVHLYHIAVPICLAWVLSGHIISSWTTRLSMATYIGIERPMFSAISALLLYGSTDKVDNWFRRWMAWSGWQVPARLSLCVLVLHRAINTQLVAVQTAAVTTSVFAIAIYVIQTTLTSYLLAIPMMVLVEMPIQRTFVAYITRGKHDE</sequence>
<evidence type="ECO:0000256" key="2">
    <source>
        <dbReference type="SAM" id="SignalP"/>
    </source>
</evidence>
<accession>A0AAJ6Z8R7</accession>
<gene>
    <name evidence="3" type="primary">LOC106117567</name>
</gene>
<dbReference type="PANTHER" id="PTHR11161">
    <property type="entry name" value="O-ACYLTRANSFERASE"/>
    <property type="match status" value="1"/>
</dbReference>
<keyword evidence="1" id="KW-0472">Membrane</keyword>
<feature type="transmembrane region" description="Helical" evidence="1">
    <location>
        <begin position="206"/>
        <end position="224"/>
    </location>
</feature>
<feature type="transmembrane region" description="Helical" evidence="1">
    <location>
        <begin position="465"/>
        <end position="487"/>
    </location>
</feature>
<evidence type="ECO:0000313" key="3">
    <source>
        <dbReference type="RefSeq" id="XP_013167382.1"/>
    </source>
</evidence>
<reference evidence="3" key="1">
    <citation type="submission" date="2025-08" db="UniProtKB">
        <authorList>
            <consortium name="RefSeq"/>
        </authorList>
    </citation>
    <scope>IDENTIFICATION</scope>
</reference>
<dbReference type="AlphaFoldDB" id="A0AAJ6Z8R7"/>
<dbReference type="PANTHER" id="PTHR11161:SF72">
    <property type="entry name" value="FI21449P1"/>
    <property type="match status" value="1"/>
</dbReference>
<feature type="transmembrane region" description="Helical" evidence="1">
    <location>
        <begin position="568"/>
        <end position="593"/>
    </location>
</feature>
<feature type="transmembrane region" description="Helical" evidence="1">
    <location>
        <begin position="354"/>
        <end position="374"/>
    </location>
</feature>
<dbReference type="Proteomes" id="UP000694872">
    <property type="component" value="Unplaced"/>
</dbReference>
<feature type="transmembrane region" description="Helical" evidence="1">
    <location>
        <begin position="434"/>
        <end position="453"/>
    </location>
</feature>
<dbReference type="RefSeq" id="XP_013167382.1">
    <property type="nucleotide sequence ID" value="XM_013311928.1"/>
</dbReference>
<organism evidence="3">
    <name type="scientific">Papilio xuthus</name>
    <name type="common">Asian swallowtail butterfly</name>
    <dbReference type="NCBI Taxonomy" id="66420"/>
    <lineage>
        <taxon>Eukaryota</taxon>
        <taxon>Metazoa</taxon>
        <taxon>Ecdysozoa</taxon>
        <taxon>Arthropoda</taxon>
        <taxon>Hexapoda</taxon>
        <taxon>Insecta</taxon>
        <taxon>Pterygota</taxon>
        <taxon>Neoptera</taxon>
        <taxon>Endopterygota</taxon>
        <taxon>Lepidoptera</taxon>
        <taxon>Glossata</taxon>
        <taxon>Ditrysia</taxon>
        <taxon>Papilionoidea</taxon>
        <taxon>Papilionidae</taxon>
        <taxon>Papilioninae</taxon>
        <taxon>Papilio</taxon>
    </lineage>
</organism>
<feature type="transmembrane region" description="Helical" evidence="1">
    <location>
        <begin position="244"/>
        <end position="269"/>
    </location>
</feature>
<proteinExistence type="predicted"/>
<name>A0AAJ6Z8R7_PAPXU</name>
<keyword evidence="2" id="KW-0732">Signal</keyword>
<dbReference type="GeneID" id="106117567"/>
<feature type="transmembrane region" description="Helical" evidence="1">
    <location>
        <begin position="381"/>
        <end position="402"/>
    </location>
</feature>
<dbReference type="InterPro" id="IPR052728">
    <property type="entry name" value="O2_lipid_transport_reg"/>
</dbReference>
<evidence type="ECO:0000256" key="1">
    <source>
        <dbReference type="SAM" id="Phobius"/>
    </source>
</evidence>
<protein>
    <submittedName>
        <fullName evidence="3">Uncharacterized protein LOC106117567</fullName>
    </submittedName>
</protein>
<feature type="chain" id="PRO_5042471929" evidence="2">
    <location>
        <begin position="19"/>
        <end position="612"/>
    </location>
</feature>
<feature type="signal peptide" evidence="2">
    <location>
        <begin position="1"/>
        <end position="18"/>
    </location>
</feature>